<gene>
    <name evidence="1" type="ORF">TCNE_LOCUS10626</name>
</gene>
<sequence>MGQKFDEIDPTGLLLDRGTPARKDRITSCAALARERITGIRTKKCNGGSLVNGNADEKQCCRGRERDAWRKAEVAVCHCRGACKSENGTDAKQTSDPCRTFLIK</sequence>
<evidence type="ECO:0000313" key="2">
    <source>
        <dbReference type="Proteomes" id="UP000050794"/>
    </source>
</evidence>
<protein>
    <submittedName>
        <fullName evidence="1 3">Uncharacterized protein</fullName>
    </submittedName>
</protein>
<proteinExistence type="predicted"/>
<dbReference type="AlphaFoldDB" id="A0A183UQ56"/>
<organism evidence="2 3">
    <name type="scientific">Toxocara canis</name>
    <name type="common">Canine roundworm</name>
    <dbReference type="NCBI Taxonomy" id="6265"/>
    <lineage>
        <taxon>Eukaryota</taxon>
        <taxon>Metazoa</taxon>
        <taxon>Ecdysozoa</taxon>
        <taxon>Nematoda</taxon>
        <taxon>Chromadorea</taxon>
        <taxon>Rhabditida</taxon>
        <taxon>Spirurina</taxon>
        <taxon>Ascaridomorpha</taxon>
        <taxon>Ascaridoidea</taxon>
        <taxon>Toxocaridae</taxon>
        <taxon>Toxocara</taxon>
    </lineage>
</organism>
<name>A0A183UQ56_TOXCA</name>
<evidence type="ECO:0000313" key="3">
    <source>
        <dbReference type="WBParaSite" id="TCNE_0001062601-mRNA-1"/>
    </source>
</evidence>
<keyword evidence="2" id="KW-1185">Reference proteome</keyword>
<evidence type="ECO:0000313" key="1">
    <source>
        <dbReference type="EMBL" id="VDM41947.1"/>
    </source>
</evidence>
<accession>A0A183UQ56</accession>
<reference evidence="3" key="1">
    <citation type="submission" date="2016-06" db="UniProtKB">
        <authorList>
            <consortium name="WormBaseParasite"/>
        </authorList>
    </citation>
    <scope>IDENTIFICATION</scope>
</reference>
<dbReference type="EMBL" id="UYWY01020563">
    <property type="protein sequence ID" value="VDM41947.1"/>
    <property type="molecule type" value="Genomic_DNA"/>
</dbReference>
<reference evidence="1 2" key="2">
    <citation type="submission" date="2018-11" db="EMBL/GenBank/DDBJ databases">
        <authorList>
            <consortium name="Pathogen Informatics"/>
        </authorList>
    </citation>
    <scope>NUCLEOTIDE SEQUENCE [LARGE SCALE GENOMIC DNA]</scope>
</reference>
<dbReference type="Proteomes" id="UP000050794">
    <property type="component" value="Unassembled WGS sequence"/>
</dbReference>
<dbReference type="WBParaSite" id="TCNE_0001062601-mRNA-1">
    <property type="protein sequence ID" value="TCNE_0001062601-mRNA-1"/>
    <property type="gene ID" value="TCNE_0001062601"/>
</dbReference>